<dbReference type="EnsemblProtists" id="EKX34333">
    <property type="protein sequence ID" value="EKX34333"/>
    <property type="gene ID" value="GUITHDRAFT_155779"/>
</dbReference>
<dbReference type="KEGG" id="gtt:GUITHDRAFT_155779"/>
<evidence type="ECO:0000313" key="3">
    <source>
        <dbReference type="EnsemblProtists" id="EKX34333"/>
    </source>
</evidence>
<reference evidence="2 4" key="1">
    <citation type="journal article" date="2012" name="Nature">
        <title>Algal genomes reveal evolutionary mosaicism and the fate of nucleomorphs.</title>
        <authorList>
            <consortium name="DOE Joint Genome Institute"/>
            <person name="Curtis B.A."/>
            <person name="Tanifuji G."/>
            <person name="Burki F."/>
            <person name="Gruber A."/>
            <person name="Irimia M."/>
            <person name="Maruyama S."/>
            <person name="Arias M.C."/>
            <person name="Ball S.G."/>
            <person name="Gile G.H."/>
            <person name="Hirakawa Y."/>
            <person name="Hopkins J.F."/>
            <person name="Kuo A."/>
            <person name="Rensing S.A."/>
            <person name="Schmutz J."/>
            <person name="Symeonidi A."/>
            <person name="Elias M."/>
            <person name="Eveleigh R.J."/>
            <person name="Herman E.K."/>
            <person name="Klute M.J."/>
            <person name="Nakayama T."/>
            <person name="Obornik M."/>
            <person name="Reyes-Prieto A."/>
            <person name="Armbrust E.V."/>
            <person name="Aves S.J."/>
            <person name="Beiko R.G."/>
            <person name="Coutinho P."/>
            <person name="Dacks J.B."/>
            <person name="Durnford D.G."/>
            <person name="Fast N.M."/>
            <person name="Green B.R."/>
            <person name="Grisdale C.J."/>
            <person name="Hempel F."/>
            <person name="Henrissat B."/>
            <person name="Hoppner M.P."/>
            <person name="Ishida K."/>
            <person name="Kim E."/>
            <person name="Koreny L."/>
            <person name="Kroth P.G."/>
            <person name="Liu Y."/>
            <person name="Malik S.B."/>
            <person name="Maier U.G."/>
            <person name="McRose D."/>
            <person name="Mock T."/>
            <person name="Neilson J.A."/>
            <person name="Onodera N.T."/>
            <person name="Poole A.M."/>
            <person name="Pritham E.J."/>
            <person name="Richards T.A."/>
            <person name="Rocap G."/>
            <person name="Roy S.W."/>
            <person name="Sarai C."/>
            <person name="Schaack S."/>
            <person name="Shirato S."/>
            <person name="Slamovits C.H."/>
            <person name="Spencer D.F."/>
            <person name="Suzuki S."/>
            <person name="Worden A.Z."/>
            <person name="Zauner S."/>
            <person name="Barry K."/>
            <person name="Bell C."/>
            <person name="Bharti A.K."/>
            <person name="Crow J.A."/>
            <person name="Grimwood J."/>
            <person name="Kramer R."/>
            <person name="Lindquist E."/>
            <person name="Lucas S."/>
            <person name="Salamov A."/>
            <person name="McFadden G.I."/>
            <person name="Lane C.E."/>
            <person name="Keeling P.J."/>
            <person name="Gray M.W."/>
            <person name="Grigoriev I.V."/>
            <person name="Archibald J.M."/>
        </authorList>
    </citation>
    <scope>NUCLEOTIDE SEQUENCE</scope>
    <source>
        <strain evidence="2 4">CCMP2712</strain>
    </source>
</reference>
<dbReference type="AlphaFoldDB" id="L1IDN9"/>
<dbReference type="RefSeq" id="XP_005821313.1">
    <property type="nucleotide sequence ID" value="XM_005821256.1"/>
</dbReference>
<protein>
    <submittedName>
        <fullName evidence="2 3">Uncharacterized protein</fullName>
    </submittedName>
</protein>
<feature type="region of interest" description="Disordered" evidence="1">
    <location>
        <begin position="169"/>
        <end position="193"/>
    </location>
</feature>
<evidence type="ECO:0000313" key="4">
    <source>
        <dbReference type="Proteomes" id="UP000011087"/>
    </source>
</evidence>
<feature type="compositionally biased region" description="Polar residues" evidence="1">
    <location>
        <begin position="99"/>
        <end position="108"/>
    </location>
</feature>
<keyword evidence="4" id="KW-1185">Reference proteome</keyword>
<feature type="region of interest" description="Disordered" evidence="1">
    <location>
        <begin position="77"/>
        <end position="117"/>
    </location>
</feature>
<dbReference type="EMBL" id="JH993112">
    <property type="protein sequence ID" value="EKX34333.1"/>
    <property type="molecule type" value="Genomic_DNA"/>
</dbReference>
<sequence length="193" mass="21300">MSENFDFVDPANSLIPESEMMTSPNQLSRALKMDYTFIESSPISPFSGFASNLPNICSTEKKRSHASLHAPSSPFGGFAQLLNNSPGRGSSPHKIMRSPESTSDSSFMTPEPRWSPKCRRNLLQEEDSLDRGPVSFSPETSQMLSFGEKDVLGDDHITVVGKYGSFKNCTNEKFESKPPSKKKSKTAPTKRSL</sequence>
<evidence type="ECO:0000256" key="1">
    <source>
        <dbReference type="SAM" id="MobiDB-lite"/>
    </source>
</evidence>
<accession>L1IDN9</accession>
<organism evidence="2">
    <name type="scientific">Guillardia theta (strain CCMP2712)</name>
    <name type="common">Cryptophyte</name>
    <dbReference type="NCBI Taxonomy" id="905079"/>
    <lineage>
        <taxon>Eukaryota</taxon>
        <taxon>Cryptophyceae</taxon>
        <taxon>Pyrenomonadales</taxon>
        <taxon>Geminigeraceae</taxon>
        <taxon>Guillardia</taxon>
    </lineage>
</organism>
<reference evidence="3" key="3">
    <citation type="submission" date="2015-06" db="UniProtKB">
        <authorList>
            <consortium name="EnsemblProtists"/>
        </authorList>
    </citation>
    <scope>IDENTIFICATION</scope>
</reference>
<name>L1IDN9_GUITC</name>
<dbReference type="HOGENOM" id="CLU_1412257_0_0_1"/>
<dbReference type="PaxDb" id="55529-EKX34333"/>
<dbReference type="GeneID" id="17291078"/>
<dbReference type="Proteomes" id="UP000011087">
    <property type="component" value="Unassembled WGS sequence"/>
</dbReference>
<proteinExistence type="predicted"/>
<gene>
    <name evidence="2" type="ORF">GUITHDRAFT_155779</name>
</gene>
<evidence type="ECO:0000313" key="2">
    <source>
        <dbReference type="EMBL" id="EKX34333.1"/>
    </source>
</evidence>
<feature type="non-terminal residue" evidence="2">
    <location>
        <position position="193"/>
    </location>
</feature>
<reference evidence="4" key="2">
    <citation type="submission" date="2012-11" db="EMBL/GenBank/DDBJ databases">
        <authorList>
            <person name="Kuo A."/>
            <person name="Curtis B.A."/>
            <person name="Tanifuji G."/>
            <person name="Burki F."/>
            <person name="Gruber A."/>
            <person name="Irimia M."/>
            <person name="Maruyama S."/>
            <person name="Arias M.C."/>
            <person name="Ball S.G."/>
            <person name="Gile G.H."/>
            <person name="Hirakawa Y."/>
            <person name="Hopkins J.F."/>
            <person name="Rensing S.A."/>
            <person name="Schmutz J."/>
            <person name="Symeonidi A."/>
            <person name="Elias M."/>
            <person name="Eveleigh R.J."/>
            <person name="Herman E.K."/>
            <person name="Klute M.J."/>
            <person name="Nakayama T."/>
            <person name="Obornik M."/>
            <person name="Reyes-Prieto A."/>
            <person name="Armbrust E.V."/>
            <person name="Aves S.J."/>
            <person name="Beiko R.G."/>
            <person name="Coutinho P."/>
            <person name="Dacks J.B."/>
            <person name="Durnford D.G."/>
            <person name="Fast N.M."/>
            <person name="Green B.R."/>
            <person name="Grisdale C."/>
            <person name="Hempe F."/>
            <person name="Henrissat B."/>
            <person name="Hoppner M.P."/>
            <person name="Ishida K.-I."/>
            <person name="Kim E."/>
            <person name="Koreny L."/>
            <person name="Kroth P.G."/>
            <person name="Liu Y."/>
            <person name="Malik S.-B."/>
            <person name="Maier U.G."/>
            <person name="McRose D."/>
            <person name="Mock T."/>
            <person name="Neilson J.A."/>
            <person name="Onodera N.T."/>
            <person name="Poole A.M."/>
            <person name="Pritham E.J."/>
            <person name="Richards T.A."/>
            <person name="Rocap G."/>
            <person name="Roy S.W."/>
            <person name="Sarai C."/>
            <person name="Schaack S."/>
            <person name="Shirato S."/>
            <person name="Slamovits C.H."/>
            <person name="Spencer D.F."/>
            <person name="Suzuki S."/>
            <person name="Worden A.Z."/>
            <person name="Zauner S."/>
            <person name="Barry K."/>
            <person name="Bell C."/>
            <person name="Bharti A.K."/>
            <person name="Crow J.A."/>
            <person name="Grimwood J."/>
            <person name="Kramer R."/>
            <person name="Lindquist E."/>
            <person name="Lucas S."/>
            <person name="Salamov A."/>
            <person name="McFadden G.I."/>
            <person name="Lane C.E."/>
            <person name="Keeling P.J."/>
            <person name="Gray M.W."/>
            <person name="Grigoriev I.V."/>
            <person name="Archibald J.M."/>
        </authorList>
    </citation>
    <scope>NUCLEOTIDE SEQUENCE</scope>
    <source>
        <strain evidence="4">CCMP2712</strain>
    </source>
</reference>